<sequence length="291" mass="30893">MPSARRQKSTTVRASSIRAAFTLLERLAPPLGGRLALRIWCTPRHARPSSPAPSGTRHELSVAGSTVVAETWGTGPIVYLVHGWGGHRNQLARFVEPLVEAGYQVVSYDALSHGESGPGTLGPKRATLPEFSKALTAVAAHFGPAHAIVAHSMGASATALAVLDGLPTTRLAFIAPVADPLSQTHLFADHLGFGPRTHAAFLARLERVAGNPIEFFNIPPRATDQDLPPLLVLHDTRDTQVPHPNGEAITGAWPNATLITTTGLGHHRILSTPEVLTEVISFVTEPAPVQC</sequence>
<accession>A0ABP3E7J9</accession>
<dbReference type="InterPro" id="IPR050228">
    <property type="entry name" value="Carboxylesterase_BioH"/>
</dbReference>
<gene>
    <name evidence="2" type="ORF">GCM10010492_60330</name>
</gene>
<dbReference type="InterPro" id="IPR000073">
    <property type="entry name" value="AB_hydrolase_1"/>
</dbReference>
<dbReference type="InterPro" id="IPR029058">
    <property type="entry name" value="AB_hydrolase_fold"/>
</dbReference>
<dbReference type="RefSeq" id="WP_343937329.1">
    <property type="nucleotide sequence ID" value="NZ_BAAABU010000019.1"/>
</dbReference>
<protein>
    <submittedName>
        <fullName evidence="2">Alpha/beta fold hydrolase</fullName>
    </submittedName>
</protein>
<evidence type="ECO:0000313" key="3">
    <source>
        <dbReference type="Proteomes" id="UP001500416"/>
    </source>
</evidence>
<name>A0ABP3E7J9_9PSEU</name>
<dbReference type="Proteomes" id="UP001500416">
    <property type="component" value="Unassembled WGS sequence"/>
</dbReference>
<dbReference type="Gene3D" id="3.40.50.1820">
    <property type="entry name" value="alpha/beta hydrolase"/>
    <property type="match status" value="1"/>
</dbReference>
<feature type="domain" description="AB hydrolase-1" evidence="1">
    <location>
        <begin position="78"/>
        <end position="276"/>
    </location>
</feature>
<keyword evidence="2" id="KW-0378">Hydrolase</keyword>
<proteinExistence type="predicted"/>
<comment type="caution">
    <text evidence="2">The sequence shown here is derived from an EMBL/GenBank/DDBJ whole genome shotgun (WGS) entry which is preliminary data.</text>
</comment>
<reference evidence="3" key="1">
    <citation type="journal article" date="2019" name="Int. J. Syst. Evol. Microbiol.">
        <title>The Global Catalogue of Microorganisms (GCM) 10K type strain sequencing project: providing services to taxonomists for standard genome sequencing and annotation.</title>
        <authorList>
            <consortium name="The Broad Institute Genomics Platform"/>
            <consortium name="The Broad Institute Genome Sequencing Center for Infectious Disease"/>
            <person name="Wu L."/>
            <person name="Ma J."/>
        </authorList>
    </citation>
    <scope>NUCLEOTIDE SEQUENCE [LARGE SCALE GENOMIC DNA]</scope>
    <source>
        <strain evidence="3">JCM 3380</strain>
    </source>
</reference>
<keyword evidence="3" id="KW-1185">Reference proteome</keyword>
<evidence type="ECO:0000313" key="2">
    <source>
        <dbReference type="EMBL" id="GAA0251832.1"/>
    </source>
</evidence>
<organism evidence="2 3">
    <name type="scientific">Saccharothrix mutabilis subsp. mutabilis</name>
    <dbReference type="NCBI Taxonomy" id="66855"/>
    <lineage>
        <taxon>Bacteria</taxon>
        <taxon>Bacillati</taxon>
        <taxon>Actinomycetota</taxon>
        <taxon>Actinomycetes</taxon>
        <taxon>Pseudonocardiales</taxon>
        <taxon>Pseudonocardiaceae</taxon>
        <taxon>Saccharothrix</taxon>
    </lineage>
</organism>
<dbReference type="GO" id="GO:0016787">
    <property type="term" value="F:hydrolase activity"/>
    <property type="evidence" value="ECO:0007669"/>
    <property type="project" value="UniProtKB-KW"/>
</dbReference>
<dbReference type="Pfam" id="PF12697">
    <property type="entry name" value="Abhydrolase_6"/>
    <property type="match status" value="1"/>
</dbReference>
<evidence type="ECO:0000259" key="1">
    <source>
        <dbReference type="Pfam" id="PF12697"/>
    </source>
</evidence>
<dbReference type="PANTHER" id="PTHR43194">
    <property type="entry name" value="HYDROLASE ALPHA/BETA FOLD FAMILY"/>
    <property type="match status" value="1"/>
</dbReference>
<dbReference type="SUPFAM" id="SSF53474">
    <property type="entry name" value="alpha/beta-Hydrolases"/>
    <property type="match status" value="1"/>
</dbReference>
<dbReference type="PANTHER" id="PTHR43194:SF2">
    <property type="entry name" value="PEROXISOMAL MEMBRANE PROTEIN LPX1"/>
    <property type="match status" value="1"/>
</dbReference>
<dbReference type="EMBL" id="BAAABU010000019">
    <property type="protein sequence ID" value="GAA0251832.1"/>
    <property type="molecule type" value="Genomic_DNA"/>
</dbReference>